<keyword evidence="1" id="KW-0378">Hydrolase</keyword>
<dbReference type="GO" id="GO:0008233">
    <property type="term" value="F:peptidase activity"/>
    <property type="evidence" value="ECO:0007669"/>
    <property type="project" value="UniProtKB-KW"/>
</dbReference>
<keyword evidence="1" id="KW-0645">Protease</keyword>
<gene>
    <name evidence="1" type="ORF">HNQ66_002470</name>
</gene>
<proteinExistence type="predicted"/>
<dbReference type="Pfam" id="PF13975">
    <property type="entry name" value="gag-asp_proteas"/>
    <property type="match status" value="1"/>
</dbReference>
<dbReference type="GO" id="GO:0006508">
    <property type="term" value="P:proteolysis"/>
    <property type="evidence" value="ECO:0007669"/>
    <property type="project" value="UniProtKB-KW"/>
</dbReference>
<dbReference type="SUPFAM" id="SSF50630">
    <property type="entry name" value="Acid proteases"/>
    <property type="match status" value="1"/>
</dbReference>
<sequence length="179" mass="18802">MFLRSLVLVVGSVAAAAAFVPGLATRYLETAASGTPPARVEKASVSAGQDAARYTGNRSAVIAADADGHFTGLFSINGRKEEGMVDTGASMVALNVSTAQRLGIDKADLDFRYAVDTANGKARAAYIRLDRVEIGPVRMEKVGAMVLEDKALSGTLIGMSFLKGLSSYKVEDGKLQLTR</sequence>
<dbReference type="NCBIfam" id="TIGR02281">
    <property type="entry name" value="clan_AA_DTGA"/>
    <property type="match status" value="1"/>
</dbReference>
<protein>
    <submittedName>
        <fullName evidence="1">Aspartyl protease family protein</fullName>
    </submittedName>
</protein>
<dbReference type="InterPro" id="IPR011969">
    <property type="entry name" value="Clan_AA_Asp_peptidase_C"/>
</dbReference>
<comment type="caution">
    <text evidence="1">The sequence shown here is derived from an EMBL/GenBank/DDBJ whole genome shotgun (WGS) entry which is preliminary data.</text>
</comment>
<dbReference type="EMBL" id="JACHIK010000007">
    <property type="protein sequence ID" value="MBB5043069.1"/>
    <property type="molecule type" value="Genomic_DNA"/>
</dbReference>
<dbReference type="Proteomes" id="UP000535406">
    <property type="component" value="Unassembled WGS sequence"/>
</dbReference>
<dbReference type="Gene3D" id="2.40.70.10">
    <property type="entry name" value="Acid Proteases"/>
    <property type="match status" value="1"/>
</dbReference>
<reference evidence="1 2" key="1">
    <citation type="submission" date="2020-08" db="EMBL/GenBank/DDBJ databases">
        <title>Genomic Encyclopedia of Type Strains, Phase IV (KMG-IV): sequencing the most valuable type-strain genomes for metagenomic binning, comparative biology and taxonomic classification.</title>
        <authorList>
            <person name="Goeker M."/>
        </authorList>
    </citation>
    <scope>NUCLEOTIDE SEQUENCE [LARGE SCALE GENOMIC DNA]</scope>
    <source>
        <strain evidence="1 2">DSM 21319</strain>
    </source>
</reference>
<dbReference type="RefSeq" id="WP_184144447.1">
    <property type="nucleotide sequence ID" value="NZ_JACHIK010000007.1"/>
</dbReference>
<dbReference type="AlphaFoldDB" id="A0A7W8DUJ7"/>
<dbReference type="InterPro" id="IPR034122">
    <property type="entry name" value="Retropepsin-like_bacterial"/>
</dbReference>
<accession>A0A7W8DUJ7</accession>
<dbReference type="CDD" id="cd05483">
    <property type="entry name" value="retropepsin_like_bacteria"/>
    <property type="match status" value="1"/>
</dbReference>
<organism evidence="1 2">
    <name type="scientific">Shinella fusca</name>
    <dbReference type="NCBI Taxonomy" id="544480"/>
    <lineage>
        <taxon>Bacteria</taxon>
        <taxon>Pseudomonadati</taxon>
        <taxon>Pseudomonadota</taxon>
        <taxon>Alphaproteobacteria</taxon>
        <taxon>Hyphomicrobiales</taxon>
        <taxon>Rhizobiaceae</taxon>
        <taxon>Shinella</taxon>
    </lineage>
</organism>
<keyword evidence="2" id="KW-1185">Reference proteome</keyword>
<evidence type="ECO:0000313" key="1">
    <source>
        <dbReference type="EMBL" id="MBB5043069.1"/>
    </source>
</evidence>
<name>A0A7W8DUJ7_9HYPH</name>
<dbReference type="InterPro" id="IPR021109">
    <property type="entry name" value="Peptidase_aspartic_dom_sf"/>
</dbReference>
<evidence type="ECO:0000313" key="2">
    <source>
        <dbReference type="Proteomes" id="UP000535406"/>
    </source>
</evidence>